<dbReference type="Proteomes" id="UP000799755">
    <property type="component" value="Unassembled WGS sequence"/>
</dbReference>
<accession>A0ACB6Q7I3</accession>
<reference evidence="1" key="1">
    <citation type="journal article" date="2020" name="Stud. Mycol.">
        <title>101 Dothideomycetes genomes: a test case for predicting lifestyles and emergence of pathogens.</title>
        <authorList>
            <person name="Haridas S."/>
            <person name="Albert R."/>
            <person name="Binder M."/>
            <person name="Bloem J."/>
            <person name="Labutti K."/>
            <person name="Salamov A."/>
            <person name="Andreopoulos B."/>
            <person name="Baker S."/>
            <person name="Barry K."/>
            <person name="Bills G."/>
            <person name="Bluhm B."/>
            <person name="Cannon C."/>
            <person name="Castanera R."/>
            <person name="Culley D."/>
            <person name="Daum C."/>
            <person name="Ezra D."/>
            <person name="Gonzalez J."/>
            <person name="Henrissat B."/>
            <person name="Kuo A."/>
            <person name="Liang C."/>
            <person name="Lipzen A."/>
            <person name="Lutzoni F."/>
            <person name="Magnuson J."/>
            <person name="Mondo S."/>
            <person name="Nolan M."/>
            <person name="Ohm R."/>
            <person name="Pangilinan J."/>
            <person name="Park H.-J."/>
            <person name="Ramirez L."/>
            <person name="Alfaro M."/>
            <person name="Sun H."/>
            <person name="Tritt A."/>
            <person name="Yoshinaga Y."/>
            <person name="Zwiers L.-H."/>
            <person name="Turgeon B."/>
            <person name="Goodwin S."/>
            <person name="Spatafora J."/>
            <person name="Crous P."/>
            <person name="Grigoriev I."/>
        </authorList>
    </citation>
    <scope>NUCLEOTIDE SEQUENCE</scope>
    <source>
        <strain evidence="1">ATCC 200398</strain>
    </source>
</reference>
<evidence type="ECO:0000313" key="1">
    <source>
        <dbReference type="EMBL" id="KAF2462789.1"/>
    </source>
</evidence>
<gene>
    <name evidence="1" type="ORF">BDR25DRAFT_363622</name>
</gene>
<proteinExistence type="predicted"/>
<protein>
    <submittedName>
        <fullName evidence="1">Uncharacterized protein</fullName>
    </submittedName>
</protein>
<evidence type="ECO:0000313" key="2">
    <source>
        <dbReference type="Proteomes" id="UP000799755"/>
    </source>
</evidence>
<comment type="caution">
    <text evidence="1">The sequence shown here is derived from an EMBL/GenBank/DDBJ whole genome shotgun (WGS) entry which is preliminary data.</text>
</comment>
<sequence>MVHCSRAIIQREASADSSLDQKICACCQGDFQDSITPVKFDSCPQLMREDGTCLHQSILDEEILWTLPNSNHVYFAPDRLDNTFPSEMATTALTESDKKKSIDLESDFSTSKFVAFLSFNWAWMIIYLVCLKHQDNFIPLGNQVRSSYAILWESSFLIVSLGYISIFCHLRCHLAFGCYAIEVVAIGDYETALELRRYPACLARHDVAVLELPEESYRIWNAEIRFIQSHHVCTISLVYSAISLNETNWSRLIFDLLARAAHQNKATDHFWKAGLGC</sequence>
<keyword evidence="2" id="KW-1185">Reference proteome</keyword>
<dbReference type="EMBL" id="MU003563">
    <property type="protein sequence ID" value="KAF2462789.1"/>
    <property type="molecule type" value="Genomic_DNA"/>
</dbReference>
<name>A0ACB6Q7I3_9PLEO</name>
<organism evidence="1 2">
    <name type="scientific">Lindgomyces ingoldianus</name>
    <dbReference type="NCBI Taxonomy" id="673940"/>
    <lineage>
        <taxon>Eukaryota</taxon>
        <taxon>Fungi</taxon>
        <taxon>Dikarya</taxon>
        <taxon>Ascomycota</taxon>
        <taxon>Pezizomycotina</taxon>
        <taxon>Dothideomycetes</taxon>
        <taxon>Pleosporomycetidae</taxon>
        <taxon>Pleosporales</taxon>
        <taxon>Lindgomycetaceae</taxon>
        <taxon>Lindgomyces</taxon>
    </lineage>
</organism>